<evidence type="ECO:0000313" key="1">
    <source>
        <dbReference type="EMBL" id="CAD8075245.1"/>
    </source>
</evidence>
<name>A0A8S1MBY8_PARPR</name>
<organism evidence="1 2">
    <name type="scientific">Paramecium primaurelia</name>
    <dbReference type="NCBI Taxonomy" id="5886"/>
    <lineage>
        <taxon>Eukaryota</taxon>
        <taxon>Sar</taxon>
        <taxon>Alveolata</taxon>
        <taxon>Ciliophora</taxon>
        <taxon>Intramacronucleata</taxon>
        <taxon>Oligohymenophorea</taxon>
        <taxon>Peniculida</taxon>
        <taxon>Parameciidae</taxon>
        <taxon>Paramecium</taxon>
    </lineage>
</organism>
<reference evidence="1" key="1">
    <citation type="submission" date="2021-01" db="EMBL/GenBank/DDBJ databases">
        <authorList>
            <consortium name="Genoscope - CEA"/>
            <person name="William W."/>
        </authorList>
    </citation>
    <scope>NUCLEOTIDE SEQUENCE</scope>
</reference>
<protein>
    <submittedName>
        <fullName evidence="1">Uncharacterized protein</fullName>
    </submittedName>
</protein>
<sequence>MQQSQAINLIPESTSLIIEPTDTTGALLLGNISSLTKSYKQNQVKAAITVCEFSEFDDKNVSNLLYTFGQSFNYQY</sequence>
<gene>
    <name evidence="1" type="ORF">PPRIM_AZ9-3.1.T0540106</name>
</gene>
<proteinExistence type="predicted"/>
<keyword evidence="2" id="KW-1185">Reference proteome</keyword>
<evidence type="ECO:0000313" key="2">
    <source>
        <dbReference type="Proteomes" id="UP000688137"/>
    </source>
</evidence>
<comment type="caution">
    <text evidence="1">The sequence shown here is derived from an EMBL/GenBank/DDBJ whole genome shotgun (WGS) entry which is preliminary data.</text>
</comment>
<dbReference type="EMBL" id="CAJJDM010000054">
    <property type="protein sequence ID" value="CAD8075245.1"/>
    <property type="molecule type" value="Genomic_DNA"/>
</dbReference>
<dbReference type="Proteomes" id="UP000688137">
    <property type="component" value="Unassembled WGS sequence"/>
</dbReference>
<accession>A0A8S1MBY8</accession>
<dbReference type="AlphaFoldDB" id="A0A8S1MBY8"/>